<dbReference type="EMBL" id="KV722723">
    <property type="protein sequence ID" value="OCH84107.1"/>
    <property type="molecule type" value="Genomic_DNA"/>
</dbReference>
<dbReference type="Proteomes" id="UP000250043">
    <property type="component" value="Unassembled WGS sequence"/>
</dbReference>
<sequence length="387" mass="43131">MLKCVQCSSQGFDGVPRHIQTLIAKCMDIVRGYRDVRSHALTTHLPPQTLGSPDAKTPCFARRAPLQRLLIFVSASSKALSPRNMGKTIPVHHRLSGDNSSPEEVEMDIMTDIDLNTIHANIKAATQAIETLSRDIPKYTAIAWGLLPSGKAAALQTSINQALRATYEANQASINALFIVRMTCYLLMALTIEKLLGHHGLLSSRFTYSDVVLQILRCMAMCAEAYPQLEASAKMWNDVAALSSQFCPWTPCFIMRMGLDLTSVFCYIEDLVPESVVKVRLGDNAKHFTVLVHSICSQLEQVETCILACKAYIESPRFDSMSPLDRKHVLLWQTLDYHWQNSLRDAAMANDYHLHVRGLIPIGFATRRKMDALDFITPVILEAAGIQ</sequence>
<reference evidence="1 2" key="1">
    <citation type="submission" date="2016-07" db="EMBL/GenBank/DDBJ databases">
        <title>Draft genome of the white-rot fungus Obba rivulosa 3A-2.</title>
        <authorList>
            <consortium name="DOE Joint Genome Institute"/>
            <person name="Miettinen O."/>
            <person name="Riley R."/>
            <person name="Acob R."/>
            <person name="Barry K."/>
            <person name="Cullen D."/>
            <person name="De Vries R."/>
            <person name="Hainaut M."/>
            <person name="Hatakka A."/>
            <person name="Henrissat B."/>
            <person name="Hilden K."/>
            <person name="Kuo R."/>
            <person name="Labutti K."/>
            <person name="Lipzen A."/>
            <person name="Makela M.R."/>
            <person name="Sandor L."/>
            <person name="Spatafora J.W."/>
            <person name="Grigoriev I.V."/>
            <person name="Hibbett D.S."/>
        </authorList>
    </citation>
    <scope>NUCLEOTIDE SEQUENCE [LARGE SCALE GENOMIC DNA]</scope>
    <source>
        <strain evidence="1 2">3A-2</strain>
    </source>
</reference>
<keyword evidence="2" id="KW-1185">Reference proteome</keyword>
<gene>
    <name evidence="1" type="ORF">OBBRIDRAFT_438788</name>
</gene>
<dbReference type="AlphaFoldDB" id="A0A8E2ALC9"/>
<protein>
    <submittedName>
        <fullName evidence="1">Uncharacterized protein</fullName>
    </submittedName>
</protein>
<organism evidence="1 2">
    <name type="scientific">Obba rivulosa</name>
    <dbReference type="NCBI Taxonomy" id="1052685"/>
    <lineage>
        <taxon>Eukaryota</taxon>
        <taxon>Fungi</taxon>
        <taxon>Dikarya</taxon>
        <taxon>Basidiomycota</taxon>
        <taxon>Agaricomycotina</taxon>
        <taxon>Agaricomycetes</taxon>
        <taxon>Polyporales</taxon>
        <taxon>Gelatoporiaceae</taxon>
        <taxon>Obba</taxon>
    </lineage>
</organism>
<evidence type="ECO:0000313" key="2">
    <source>
        <dbReference type="Proteomes" id="UP000250043"/>
    </source>
</evidence>
<accession>A0A8E2ALC9</accession>
<evidence type="ECO:0000313" key="1">
    <source>
        <dbReference type="EMBL" id="OCH84107.1"/>
    </source>
</evidence>
<name>A0A8E2ALC9_9APHY</name>
<proteinExistence type="predicted"/>